<accession>A0A1B9GNA0</accession>
<keyword evidence="9" id="KW-1185">Reference proteome</keyword>
<dbReference type="GO" id="GO:0003977">
    <property type="term" value="F:UDP-N-acetylglucosamine diphosphorylase activity"/>
    <property type="evidence" value="ECO:0007669"/>
    <property type="project" value="UniProtKB-EC"/>
</dbReference>
<dbReference type="EMBL" id="KI669508">
    <property type="protein sequence ID" value="OCF32453.1"/>
    <property type="molecule type" value="Genomic_DNA"/>
</dbReference>
<comment type="similarity">
    <text evidence="2">Belongs to the UDPGP type 1 family.</text>
</comment>
<dbReference type="Gene3D" id="3.90.550.10">
    <property type="entry name" value="Spore Coat Polysaccharide Biosynthesis Protein SpsA, Chain A"/>
    <property type="match status" value="1"/>
</dbReference>
<dbReference type="PANTHER" id="PTHR11952">
    <property type="entry name" value="UDP- GLUCOSE PYROPHOSPHORYLASE"/>
    <property type="match status" value="1"/>
</dbReference>
<sequence>MSTQINGHLSSSTSTAAGGPDPSLIAKVRETYTNAEQGHVFTFFDKLSPTEQSALIAQLADIDVDRVNRIYTNAVAADGSGSQTPPEAADVEEHNADGLLGNDLSLAPGRPNMIGRSRTPSPRPPEEALPLPEEACATVVNNPTEEKKWREIGLKAIANNEVAVLLMAGGQGTRLGSSQPKGMYDIKLPSGKSLFEYQAERIGKLARVAEEEQGKEKGSVRIRWYVMTSGPTRGETEKYFKEKGYFGLNPDDVIFFEQGVLPALSEDGKLLLSTPSSLSVAPDGNGGLYAALRRPLSADSPRTVLSDLRDQGVQYVHAYCVDNCLVKVADPVFIGCCVSRQASIGAKVVRKTVPTESVGVLAARGDAFAVVEYSELSKEKAEARIPDGQLAFRAANIANHFYTTSFLEGVEAMERRMAFHIARKKIPTVDLSSGEPIKPTEPNGMKLELFVFDVFPFTKSLCVLEVDRAEEFSPLKNAPGSKADCPETSRRDLLAQQRRWLESAGATIKEGVEVEVTPGVSYAGEGLEWVKGRTIVKSGVVAKKEDLEALVQ</sequence>
<keyword evidence="5" id="KW-0548">Nucleotidyltransferase</keyword>
<protein>
    <recommendedName>
        <fullName evidence="3">UDP-N-acetylglucosamine diphosphorylase</fullName>
        <ecNumber evidence="3">2.7.7.23</ecNumber>
    </recommendedName>
</protein>
<organism evidence="8 9">
    <name type="scientific">Kwoniella heveanensis BCC8398</name>
    <dbReference type="NCBI Taxonomy" id="1296120"/>
    <lineage>
        <taxon>Eukaryota</taxon>
        <taxon>Fungi</taxon>
        <taxon>Dikarya</taxon>
        <taxon>Basidiomycota</taxon>
        <taxon>Agaricomycotina</taxon>
        <taxon>Tremellomycetes</taxon>
        <taxon>Tremellales</taxon>
        <taxon>Cryptococcaceae</taxon>
        <taxon>Kwoniella</taxon>
    </lineage>
</organism>
<evidence type="ECO:0000256" key="1">
    <source>
        <dbReference type="ARBA" id="ARBA00005208"/>
    </source>
</evidence>
<feature type="region of interest" description="Disordered" evidence="7">
    <location>
        <begin position="99"/>
        <end position="129"/>
    </location>
</feature>
<comment type="pathway">
    <text evidence="1">Nucleotide-sugar biosynthesis; UDP-N-acetyl-alpha-D-glucosamine biosynthesis; UDP-N-acetyl-alpha-D-glucosamine from N-acetyl-alpha-D-glucosamine 1-phosphate: step 1/1.</text>
</comment>
<evidence type="ECO:0000256" key="5">
    <source>
        <dbReference type="ARBA" id="ARBA00022695"/>
    </source>
</evidence>
<dbReference type="InterPro" id="IPR002618">
    <property type="entry name" value="UDPGP_fam"/>
</dbReference>
<evidence type="ECO:0000256" key="6">
    <source>
        <dbReference type="ARBA" id="ARBA00048493"/>
    </source>
</evidence>
<dbReference type="Pfam" id="PF01704">
    <property type="entry name" value="UDPGP"/>
    <property type="match status" value="1"/>
</dbReference>
<evidence type="ECO:0000313" key="9">
    <source>
        <dbReference type="Proteomes" id="UP000092666"/>
    </source>
</evidence>
<feature type="region of interest" description="Disordered" evidence="7">
    <location>
        <begin position="1"/>
        <end position="22"/>
    </location>
</feature>
<evidence type="ECO:0000256" key="2">
    <source>
        <dbReference type="ARBA" id="ARBA00010401"/>
    </source>
</evidence>
<dbReference type="FunFam" id="3.90.550.10:FF:000075">
    <property type="entry name" value="Probable UDP-N-acetylglucosamine pyrophosphorylase"/>
    <property type="match status" value="1"/>
</dbReference>
<dbReference type="OrthoDB" id="532420at2759"/>
<reference evidence="8 9" key="1">
    <citation type="submission" date="2013-07" db="EMBL/GenBank/DDBJ databases">
        <title>The Genome Sequence of Cryptococcus heveanensis BCC8398.</title>
        <authorList>
            <consortium name="The Broad Institute Genome Sequencing Platform"/>
            <person name="Cuomo C."/>
            <person name="Litvintseva A."/>
            <person name="Chen Y."/>
            <person name="Heitman J."/>
            <person name="Sun S."/>
            <person name="Springer D."/>
            <person name="Dromer F."/>
            <person name="Young S.K."/>
            <person name="Zeng Q."/>
            <person name="Gargeya S."/>
            <person name="Fitzgerald M."/>
            <person name="Abouelleil A."/>
            <person name="Alvarado L."/>
            <person name="Berlin A.M."/>
            <person name="Chapman S.B."/>
            <person name="Dewar J."/>
            <person name="Goldberg J."/>
            <person name="Griggs A."/>
            <person name="Gujja S."/>
            <person name="Hansen M."/>
            <person name="Howarth C."/>
            <person name="Imamovic A."/>
            <person name="Larimer J."/>
            <person name="McCowan C."/>
            <person name="Murphy C."/>
            <person name="Pearson M."/>
            <person name="Priest M."/>
            <person name="Roberts A."/>
            <person name="Saif S."/>
            <person name="Shea T."/>
            <person name="Sykes S."/>
            <person name="Wortman J."/>
            <person name="Nusbaum C."/>
            <person name="Birren B."/>
        </authorList>
    </citation>
    <scope>NUCLEOTIDE SEQUENCE [LARGE SCALE GENOMIC DNA]</scope>
    <source>
        <strain evidence="8 9">BCC8398</strain>
    </source>
</reference>
<dbReference type="STRING" id="1296120.A0A1B9GNA0"/>
<comment type="catalytic activity">
    <reaction evidence="6">
        <text>N-acetyl-alpha-D-glucosamine 1-phosphate + UTP + H(+) = UDP-N-acetyl-alpha-D-glucosamine + diphosphate</text>
        <dbReference type="Rhea" id="RHEA:13509"/>
        <dbReference type="ChEBI" id="CHEBI:15378"/>
        <dbReference type="ChEBI" id="CHEBI:33019"/>
        <dbReference type="ChEBI" id="CHEBI:46398"/>
        <dbReference type="ChEBI" id="CHEBI:57705"/>
        <dbReference type="ChEBI" id="CHEBI:57776"/>
        <dbReference type="EC" id="2.7.7.23"/>
    </reaction>
</comment>
<gene>
    <name evidence="8" type="ORF">I316_05879</name>
</gene>
<dbReference type="EC" id="2.7.7.23" evidence="3"/>
<evidence type="ECO:0000256" key="3">
    <source>
        <dbReference type="ARBA" id="ARBA00012457"/>
    </source>
</evidence>
<proteinExistence type="inferred from homology"/>
<feature type="compositionally biased region" description="Polar residues" evidence="7">
    <location>
        <begin position="1"/>
        <end position="16"/>
    </location>
</feature>
<keyword evidence="4" id="KW-0808">Transferase</keyword>
<reference evidence="9" key="2">
    <citation type="submission" date="2013-12" db="EMBL/GenBank/DDBJ databases">
        <title>Evolution of pathogenesis and genome organization in the Tremellales.</title>
        <authorList>
            <person name="Cuomo C."/>
            <person name="Litvintseva A."/>
            <person name="Heitman J."/>
            <person name="Chen Y."/>
            <person name="Sun S."/>
            <person name="Springer D."/>
            <person name="Dromer F."/>
            <person name="Young S."/>
            <person name="Zeng Q."/>
            <person name="Chapman S."/>
            <person name="Gujja S."/>
            <person name="Saif S."/>
            <person name="Birren B."/>
        </authorList>
    </citation>
    <scope>NUCLEOTIDE SEQUENCE [LARGE SCALE GENOMIC DNA]</scope>
    <source>
        <strain evidence="9">BCC8398</strain>
    </source>
</reference>
<dbReference type="AlphaFoldDB" id="A0A1B9GNA0"/>
<dbReference type="GO" id="GO:0006048">
    <property type="term" value="P:UDP-N-acetylglucosamine biosynthetic process"/>
    <property type="evidence" value="ECO:0007669"/>
    <property type="project" value="TreeGrafter"/>
</dbReference>
<evidence type="ECO:0000256" key="7">
    <source>
        <dbReference type="SAM" id="MobiDB-lite"/>
    </source>
</evidence>
<evidence type="ECO:0000256" key="4">
    <source>
        <dbReference type="ARBA" id="ARBA00022679"/>
    </source>
</evidence>
<dbReference type="Proteomes" id="UP000092666">
    <property type="component" value="Unassembled WGS sequence"/>
</dbReference>
<name>A0A1B9GNA0_9TREE</name>
<evidence type="ECO:0000313" key="8">
    <source>
        <dbReference type="EMBL" id="OCF32453.1"/>
    </source>
</evidence>
<dbReference type="CDD" id="cd04193">
    <property type="entry name" value="UDPGlcNAc_PPase"/>
    <property type="match status" value="1"/>
</dbReference>
<dbReference type="SUPFAM" id="SSF53448">
    <property type="entry name" value="Nucleotide-diphospho-sugar transferases"/>
    <property type="match status" value="1"/>
</dbReference>
<dbReference type="InterPro" id="IPR029044">
    <property type="entry name" value="Nucleotide-diphossugar_trans"/>
</dbReference>
<dbReference type="PANTHER" id="PTHR11952:SF2">
    <property type="entry name" value="LD24639P"/>
    <property type="match status" value="1"/>
</dbReference>
<dbReference type="InterPro" id="IPR039741">
    <property type="entry name" value="UDP-sugar_pyrophosphorylase"/>
</dbReference>